<feature type="transmembrane region" description="Helical" evidence="13">
    <location>
        <begin position="185"/>
        <end position="205"/>
    </location>
</feature>
<dbReference type="PATRIC" id="fig|1341679.3.peg.761"/>
<dbReference type="GO" id="GO:0046872">
    <property type="term" value="F:metal ion binding"/>
    <property type="evidence" value="ECO:0007669"/>
    <property type="project" value="UniProtKB-KW"/>
</dbReference>
<evidence type="ECO:0000256" key="5">
    <source>
        <dbReference type="ARBA" id="ARBA00022617"/>
    </source>
</evidence>
<evidence type="ECO:0000313" key="16">
    <source>
        <dbReference type="Proteomes" id="UP000018415"/>
    </source>
</evidence>
<dbReference type="GO" id="GO:0022904">
    <property type="term" value="P:respiratory electron transport chain"/>
    <property type="evidence" value="ECO:0007669"/>
    <property type="project" value="InterPro"/>
</dbReference>
<dbReference type="InterPro" id="IPR011577">
    <property type="entry name" value="Cyt_b561_bac/Ni-Hgenase"/>
</dbReference>
<evidence type="ECO:0000256" key="9">
    <source>
        <dbReference type="ARBA" id="ARBA00022989"/>
    </source>
</evidence>
<evidence type="ECO:0000256" key="6">
    <source>
        <dbReference type="ARBA" id="ARBA00022692"/>
    </source>
</evidence>
<comment type="caution">
    <text evidence="15">The sequence shown here is derived from an EMBL/GenBank/DDBJ whole genome shotgun (WGS) entry which is preliminary data.</text>
</comment>
<keyword evidence="7" id="KW-0479">Metal-binding</keyword>
<dbReference type="OrthoDB" id="9793784at2"/>
<name>V2UMT9_9GAMM</name>
<evidence type="ECO:0000256" key="1">
    <source>
        <dbReference type="ARBA" id="ARBA00001970"/>
    </source>
</evidence>
<comment type="cofactor">
    <cofactor evidence="1">
        <name>heme b</name>
        <dbReference type="ChEBI" id="CHEBI:60344"/>
    </cofactor>
</comment>
<protein>
    <recommendedName>
        <fullName evidence="14">Cytochrome b561 bacterial/Ni-hydrogenase domain-containing protein</fullName>
    </recommendedName>
</protein>
<reference evidence="15 16" key="1">
    <citation type="submission" date="2013-10" db="EMBL/GenBank/DDBJ databases">
        <title>The Genome Sequence of Acinetobacter indicus CIP 110367.</title>
        <authorList>
            <consortium name="The Broad Institute Genomics Platform"/>
            <consortium name="The Broad Institute Genome Sequencing Center for Infectious Disease"/>
            <person name="Cerqueira G."/>
            <person name="Feldgarden M."/>
            <person name="Courvalin P."/>
            <person name="Grillot-Courvalin C."/>
            <person name="Clermont D."/>
            <person name="Rocha E."/>
            <person name="Yoon E.-J."/>
            <person name="Nemec A."/>
            <person name="Young S.K."/>
            <person name="Zeng Q."/>
            <person name="Gargeya S."/>
            <person name="Fitzgerald M."/>
            <person name="Abouelleil A."/>
            <person name="Alvarado L."/>
            <person name="Berlin A.M."/>
            <person name="Chapman S.B."/>
            <person name="Gainer-Dewar J."/>
            <person name="Goldberg J."/>
            <person name="Gnerre S."/>
            <person name="Griggs A."/>
            <person name="Gujja S."/>
            <person name="Hansen M."/>
            <person name="Howarth C."/>
            <person name="Imamovic A."/>
            <person name="Ireland A."/>
            <person name="Larimer J."/>
            <person name="McCowan C."/>
            <person name="Murphy C."/>
            <person name="Pearson M."/>
            <person name="Poon T.W."/>
            <person name="Priest M."/>
            <person name="Roberts A."/>
            <person name="Saif S."/>
            <person name="Shea T."/>
            <person name="Sykes S."/>
            <person name="Wortman J."/>
            <person name="Nusbaum C."/>
            <person name="Birren B."/>
        </authorList>
    </citation>
    <scope>NUCLEOTIDE SEQUENCE [LARGE SCALE GENOMIC DNA]</scope>
    <source>
        <strain evidence="15 16">CIP 110367</strain>
    </source>
</reference>
<dbReference type="HOGENOM" id="CLU_095321_4_1_6"/>
<dbReference type="Proteomes" id="UP000018415">
    <property type="component" value="Unassembled WGS sequence"/>
</dbReference>
<dbReference type="GO" id="GO:0005886">
    <property type="term" value="C:plasma membrane"/>
    <property type="evidence" value="ECO:0007669"/>
    <property type="project" value="UniProtKB-SubCell"/>
</dbReference>
<evidence type="ECO:0000256" key="12">
    <source>
        <dbReference type="ARBA" id="ARBA00037975"/>
    </source>
</evidence>
<evidence type="ECO:0000256" key="4">
    <source>
        <dbReference type="ARBA" id="ARBA00022475"/>
    </source>
</evidence>
<dbReference type="InterPro" id="IPR016174">
    <property type="entry name" value="Di-haem_cyt_TM"/>
</dbReference>
<keyword evidence="10" id="KW-0408">Iron</keyword>
<accession>V2UMT9</accession>
<evidence type="ECO:0000259" key="14">
    <source>
        <dbReference type="Pfam" id="PF01292"/>
    </source>
</evidence>
<evidence type="ECO:0000256" key="13">
    <source>
        <dbReference type="SAM" id="Phobius"/>
    </source>
</evidence>
<evidence type="ECO:0000256" key="11">
    <source>
        <dbReference type="ARBA" id="ARBA00023136"/>
    </source>
</evidence>
<feature type="domain" description="Cytochrome b561 bacterial/Ni-hydrogenase" evidence="14">
    <location>
        <begin position="53"/>
        <end position="221"/>
    </location>
</feature>
<evidence type="ECO:0000256" key="8">
    <source>
        <dbReference type="ARBA" id="ARBA00022982"/>
    </source>
</evidence>
<dbReference type="GO" id="GO:0020037">
    <property type="term" value="F:heme binding"/>
    <property type="evidence" value="ECO:0007669"/>
    <property type="project" value="TreeGrafter"/>
</dbReference>
<evidence type="ECO:0000256" key="7">
    <source>
        <dbReference type="ARBA" id="ARBA00022723"/>
    </source>
</evidence>
<comment type="subcellular location">
    <subcellularLocation>
        <location evidence="2">Cell membrane</location>
        <topology evidence="2">Multi-pass membrane protein</topology>
    </subcellularLocation>
</comment>
<dbReference type="Gene3D" id="1.20.950.20">
    <property type="entry name" value="Transmembrane di-heme cytochromes, Chain C"/>
    <property type="match status" value="1"/>
</dbReference>
<dbReference type="Pfam" id="PF01292">
    <property type="entry name" value="Ni_hydr_CYTB"/>
    <property type="match status" value="1"/>
</dbReference>
<dbReference type="AlphaFoldDB" id="V2UMT9"/>
<comment type="similarity">
    <text evidence="12">Belongs to the cytochrome b561 family.</text>
</comment>
<feature type="transmembrane region" description="Helical" evidence="13">
    <location>
        <begin position="92"/>
        <end position="110"/>
    </location>
</feature>
<keyword evidence="5" id="KW-0349">Heme</keyword>
<keyword evidence="11 13" id="KW-0472">Membrane</keyword>
<dbReference type="PANTHER" id="PTHR30529">
    <property type="entry name" value="CYTOCHROME B561"/>
    <property type="match status" value="1"/>
</dbReference>
<proteinExistence type="inferred from homology"/>
<keyword evidence="3" id="KW-0813">Transport</keyword>
<dbReference type="InterPro" id="IPR052168">
    <property type="entry name" value="Cytochrome_b561_oxidase"/>
</dbReference>
<gene>
    <name evidence="15" type="ORF">P253_00778</name>
</gene>
<evidence type="ECO:0000256" key="10">
    <source>
        <dbReference type="ARBA" id="ARBA00023004"/>
    </source>
</evidence>
<keyword evidence="6 13" id="KW-0812">Transmembrane</keyword>
<dbReference type="PANTHER" id="PTHR30529:SF3">
    <property type="entry name" value="CYTOCHROME B561 HOMOLOG 1"/>
    <property type="match status" value="1"/>
</dbReference>
<dbReference type="SUPFAM" id="SSF81342">
    <property type="entry name" value="Transmembrane di-heme cytochromes"/>
    <property type="match status" value="1"/>
</dbReference>
<feature type="transmembrane region" description="Helical" evidence="13">
    <location>
        <begin position="130"/>
        <end position="154"/>
    </location>
</feature>
<dbReference type="EMBL" id="AYET01000001">
    <property type="protein sequence ID" value="ESK49921.1"/>
    <property type="molecule type" value="Genomic_DNA"/>
</dbReference>
<evidence type="ECO:0000313" key="15">
    <source>
        <dbReference type="EMBL" id="ESK49921.1"/>
    </source>
</evidence>
<keyword evidence="4" id="KW-1003">Cell membrane</keyword>
<dbReference type="eggNOG" id="COG3038">
    <property type="taxonomic scope" value="Bacteria"/>
</dbReference>
<organism evidence="15 16">
    <name type="scientific">Acinetobacter indicus CIP 110367</name>
    <dbReference type="NCBI Taxonomy" id="1341679"/>
    <lineage>
        <taxon>Bacteria</taxon>
        <taxon>Pseudomonadati</taxon>
        <taxon>Pseudomonadota</taxon>
        <taxon>Gammaproteobacteria</taxon>
        <taxon>Moraxellales</taxon>
        <taxon>Moraxellaceae</taxon>
        <taxon>Acinetobacter</taxon>
    </lineage>
</organism>
<keyword evidence="16" id="KW-1185">Reference proteome</keyword>
<evidence type="ECO:0000256" key="2">
    <source>
        <dbReference type="ARBA" id="ARBA00004651"/>
    </source>
</evidence>
<dbReference type="GO" id="GO:0009055">
    <property type="term" value="F:electron transfer activity"/>
    <property type="evidence" value="ECO:0007669"/>
    <property type="project" value="InterPro"/>
</dbReference>
<evidence type="ECO:0000256" key="3">
    <source>
        <dbReference type="ARBA" id="ARBA00022448"/>
    </source>
</evidence>
<keyword evidence="9 13" id="KW-1133">Transmembrane helix</keyword>
<keyword evidence="8" id="KW-0249">Electron transport</keyword>
<sequence>MSALAIVYISHKFFRLSYHPSSNECVITPNLERYVAFVRFPSKQEQIRIKRIQVLHWLMAIIFIAAWIIGFYSGNFLSYEADGSFKGDVIKLHKNIATTLIFLIVIRIFWRYTHPVPKLPDTMSPLMQKLAHLGHLALYFMLLALPITGCLFSWSAGHPAPVLYLFEIPRMVQANPELLAIVKPLHIYLSWAAGLLLIGHVLAALKHHFIDRDHVLKSMISSDK</sequence>
<feature type="transmembrane region" description="Helical" evidence="13">
    <location>
        <begin position="54"/>
        <end position="72"/>
    </location>
</feature>